<evidence type="ECO:0000256" key="1">
    <source>
        <dbReference type="SAM" id="Phobius"/>
    </source>
</evidence>
<keyword evidence="1" id="KW-1133">Transmembrane helix</keyword>
<evidence type="ECO:0000313" key="3">
    <source>
        <dbReference type="Proteomes" id="UP000799536"/>
    </source>
</evidence>
<feature type="transmembrane region" description="Helical" evidence="1">
    <location>
        <begin position="37"/>
        <end position="55"/>
    </location>
</feature>
<keyword evidence="1" id="KW-0812">Transmembrane</keyword>
<proteinExistence type="predicted"/>
<dbReference type="AlphaFoldDB" id="A0A9P4JFC6"/>
<comment type="caution">
    <text evidence="2">The sequence shown here is derived from an EMBL/GenBank/DDBJ whole genome shotgun (WGS) entry which is preliminary data.</text>
</comment>
<dbReference type="Proteomes" id="UP000799536">
    <property type="component" value="Unassembled WGS sequence"/>
</dbReference>
<reference evidence="2" key="1">
    <citation type="journal article" date="2020" name="Stud. Mycol.">
        <title>101 Dothideomycetes genomes: a test case for predicting lifestyles and emergence of pathogens.</title>
        <authorList>
            <person name="Haridas S."/>
            <person name="Albert R."/>
            <person name="Binder M."/>
            <person name="Bloem J."/>
            <person name="Labutti K."/>
            <person name="Salamov A."/>
            <person name="Andreopoulos B."/>
            <person name="Baker S."/>
            <person name="Barry K."/>
            <person name="Bills G."/>
            <person name="Bluhm B."/>
            <person name="Cannon C."/>
            <person name="Castanera R."/>
            <person name="Culley D."/>
            <person name="Daum C."/>
            <person name="Ezra D."/>
            <person name="Gonzalez J."/>
            <person name="Henrissat B."/>
            <person name="Kuo A."/>
            <person name="Liang C."/>
            <person name="Lipzen A."/>
            <person name="Lutzoni F."/>
            <person name="Magnuson J."/>
            <person name="Mondo S."/>
            <person name="Nolan M."/>
            <person name="Ohm R."/>
            <person name="Pangilinan J."/>
            <person name="Park H.-J."/>
            <person name="Ramirez L."/>
            <person name="Alfaro M."/>
            <person name="Sun H."/>
            <person name="Tritt A."/>
            <person name="Yoshinaga Y."/>
            <person name="Zwiers L.-H."/>
            <person name="Turgeon B."/>
            <person name="Goodwin S."/>
            <person name="Spatafora J."/>
            <person name="Crous P."/>
            <person name="Grigoriev I."/>
        </authorList>
    </citation>
    <scope>NUCLEOTIDE SEQUENCE</scope>
    <source>
        <strain evidence="2">ATCC 74209</strain>
    </source>
</reference>
<dbReference type="EMBL" id="ML994311">
    <property type="protein sequence ID" value="KAF2196871.1"/>
    <property type="molecule type" value="Genomic_DNA"/>
</dbReference>
<keyword evidence="1" id="KW-0472">Membrane</keyword>
<sequence>MNSSQYRDNSVEFNLVFTSQVQSAVITWLYLSPLTVIEFTLFFPAFLLSSAWLLTEQSKPDSRGMSL</sequence>
<evidence type="ECO:0000313" key="2">
    <source>
        <dbReference type="EMBL" id="KAF2196871.1"/>
    </source>
</evidence>
<name>A0A9P4JFC6_9PLEO</name>
<protein>
    <submittedName>
        <fullName evidence="2">Uncharacterized protein</fullName>
    </submittedName>
</protein>
<organism evidence="2 3">
    <name type="scientific">Delitschia confertaspora ATCC 74209</name>
    <dbReference type="NCBI Taxonomy" id="1513339"/>
    <lineage>
        <taxon>Eukaryota</taxon>
        <taxon>Fungi</taxon>
        <taxon>Dikarya</taxon>
        <taxon>Ascomycota</taxon>
        <taxon>Pezizomycotina</taxon>
        <taxon>Dothideomycetes</taxon>
        <taxon>Pleosporomycetidae</taxon>
        <taxon>Pleosporales</taxon>
        <taxon>Delitschiaceae</taxon>
        <taxon>Delitschia</taxon>
    </lineage>
</organism>
<accession>A0A9P4JFC6</accession>
<keyword evidence="3" id="KW-1185">Reference proteome</keyword>
<gene>
    <name evidence="2" type="ORF">GQ43DRAFT_234939</name>
</gene>